<dbReference type="Proteomes" id="UP000006038">
    <property type="component" value="Chromosome 6"/>
</dbReference>
<keyword evidence="2" id="KW-1185">Reference proteome</keyword>
<dbReference type="PROSITE" id="PS51257">
    <property type="entry name" value="PROKAR_LIPOPROTEIN"/>
    <property type="match status" value="1"/>
</dbReference>
<dbReference type="HOGENOM" id="CLU_2324143_0_0_1"/>
<reference evidence="1" key="2">
    <citation type="submission" date="2013-04" db="UniProtKB">
        <authorList>
            <consortium name="EnsemblPlants"/>
        </authorList>
    </citation>
    <scope>IDENTIFICATION</scope>
</reference>
<dbReference type="Gramene" id="OB06G31070.1">
    <property type="protein sequence ID" value="OB06G31070.1"/>
    <property type="gene ID" value="OB06G31070"/>
</dbReference>
<accession>J3MGG3</accession>
<proteinExistence type="predicted"/>
<dbReference type="AlphaFoldDB" id="J3MGG3"/>
<reference evidence="1" key="1">
    <citation type="journal article" date="2013" name="Nat. Commun.">
        <title>Whole-genome sequencing of Oryza brachyantha reveals mechanisms underlying Oryza genome evolution.</title>
        <authorList>
            <person name="Chen J."/>
            <person name="Huang Q."/>
            <person name="Gao D."/>
            <person name="Wang J."/>
            <person name="Lang Y."/>
            <person name="Liu T."/>
            <person name="Li B."/>
            <person name="Bai Z."/>
            <person name="Luis Goicoechea J."/>
            <person name="Liang C."/>
            <person name="Chen C."/>
            <person name="Zhang W."/>
            <person name="Sun S."/>
            <person name="Liao Y."/>
            <person name="Zhang X."/>
            <person name="Yang L."/>
            <person name="Song C."/>
            <person name="Wang M."/>
            <person name="Shi J."/>
            <person name="Liu G."/>
            <person name="Liu J."/>
            <person name="Zhou H."/>
            <person name="Zhou W."/>
            <person name="Yu Q."/>
            <person name="An N."/>
            <person name="Chen Y."/>
            <person name="Cai Q."/>
            <person name="Wang B."/>
            <person name="Liu B."/>
            <person name="Min J."/>
            <person name="Huang Y."/>
            <person name="Wu H."/>
            <person name="Li Z."/>
            <person name="Zhang Y."/>
            <person name="Yin Y."/>
            <person name="Song W."/>
            <person name="Jiang J."/>
            <person name="Jackson S.A."/>
            <person name="Wing R.A."/>
            <person name="Wang J."/>
            <person name="Chen M."/>
        </authorList>
    </citation>
    <scope>NUCLEOTIDE SEQUENCE [LARGE SCALE GENOMIC DNA]</scope>
    <source>
        <strain evidence="1">cv. IRGC 101232</strain>
    </source>
</reference>
<evidence type="ECO:0000313" key="1">
    <source>
        <dbReference type="EnsemblPlants" id="OB06G31070.1"/>
    </source>
</evidence>
<dbReference type="EnsemblPlants" id="OB06G31070.1">
    <property type="protein sequence ID" value="OB06G31070.1"/>
    <property type="gene ID" value="OB06G31070"/>
</dbReference>
<organism evidence="1">
    <name type="scientific">Oryza brachyantha</name>
    <name type="common">malo sina</name>
    <dbReference type="NCBI Taxonomy" id="4533"/>
    <lineage>
        <taxon>Eukaryota</taxon>
        <taxon>Viridiplantae</taxon>
        <taxon>Streptophyta</taxon>
        <taxon>Embryophyta</taxon>
        <taxon>Tracheophyta</taxon>
        <taxon>Spermatophyta</taxon>
        <taxon>Magnoliopsida</taxon>
        <taxon>Liliopsida</taxon>
        <taxon>Poales</taxon>
        <taxon>Poaceae</taxon>
        <taxon>BOP clade</taxon>
        <taxon>Oryzoideae</taxon>
        <taxon>Oryzeae</taxon>
        <taxon>Oryzinae</taxon>
        <taxon>Oryza</taxon>
    </lineage>
</organism>
<sequence>MSKLVTALSPRNLMAAMSYASAASSCVPMVHGHILEHIKICQPSQCLVCLSVYIKMLRLTESAQVQVLVSGHPADPRLPPAVLMMSAKHYVSIVTIFCF</sequence>
<name>J3MGG3_ORYBR</name>
<evidence type="ECO:0000313" key="2">
    <source>
        <dbReference type="Proteomes" id="UP000006038"/>
    </source>
</evidence>
<protein>
    <submittedName>
        <fullName evidence="1">Uncharacterized protein</fullName>
    </submittedName>
</protein>